<feature type="transmembrane region" description="Helical" evidence="1">
    <location>
        <begin position="202"/>
        <end position="219"/>
    </location>
</feature>
<organism evidence="3 4">
    <name type="scientific">Helicobacter colisuis</name>
    <dbReference type="NCBI Taxonomy" id="2949739"/>
    <lineage>
        <taxon>Bacteria</taxon>
        <taxon>Pseudomonadati</taxon>
        <taxon>Campylobacterota</taxon>
        <taxon>Epsilonproteobacteria</taxon>
        <taxon>Campylobacterales</taxon>
        <taxon>Helicobacteraceae</taxon>
        <taxon>Helicobacter</taxon>
    </lineage>
</organism>
<dbReference type="InterPro" id="IPR039447">
    <property type="entry name" value="UreH-like_TM_dom"/>
</dbReference>
<dbReference type="PANTHER" id="PTHR42208">
    <property type="entry name" value="HEAVY METAL TRANSPORTER-RELATED"/>
    <property type="match status" value="1"/>
</dbReference>
<keyword evidence="1" id="KW-0812">Transmembrane</keyword>
<dbReference type="EMBL" id="JAMOKX010000005">
    <property type="protein sequence ID" value="MCL9819710.1"/>
    <property type="molecule type" value="Genomic_DNA"/>
</dbReference>
<feature type="transmembrane region" description="Helical" evidence="1">
    <location>
        <begin position="84"/>
        <end position="103"/>
    </location>
</feature>
<proteinExistence type="predicted"/>
<sequence length="257" mass="27835">MEYAGLFGLFVVALLGSFGHCIGMCGGIVLAYSGKLTNNGITSKGTLALYHILYSLGRVTTYVILGAIVGVLGSMFSFNATLRGILFLIAGVAMILAGLSLFGKMRFLTKLEHSLQNSKWYQKSFQTALNLRTPQSIYLLGLLNGLLPCGFVYAFLFSAAGSANVINAMLVMLVFGIATTFPLFLFGILANTLFYKSNFRKILMNLAAIAIVIFGGLMVQKGIKFLQNPNMGHKMHMSMLVLEDSKPIKSIENLGDS</sequence>
<feature type="domain" description="Urease accessory protein UreH-like transmembrane" evidence="2">
    <location>
        <begin position="9"/>
        <end position="216"/>
    </location>
</feature>
<name>A0ABT0TUV0_9HELI</name>
<accession>A0ABT0TUV0</accession>
<feature type="transmembrane region" description="Helical" evidence="1">
    <location>
        <begin position="168"/>
        <end position="190"/>
    </location>
</feature>
<feature type="transmembrane region" description="Helical" evidence="1">
    <location>
        <begin position="137"/>
        <end position="156"/>
    </location>
</feature>
<keyword evidence="1" id="KW-1133">Transmembrane helix</keyword>
<dbReference type="RefSeq" id="WP_250604499.1">
    <property type="nucleotide sequence ID" value="NZ_JAMOKX010000005.1"/>
</dbReference>
<protein>
    <submittedName>
        <fullName evidence="3">Sulfite exporter TauE/SafE family protein</fullName>
    </submittedName>
</protein>
<evidence type="ECO:0000313" key="4">
    <source>
        <dbReference type="Proteomes" id="UP001057522"/>
    </source>
</evidence>
<dbReference type="Pfam" id="PF13386">
    <property type="entry name" value="DsbD_2"/>
    <property type="match status" value="1"/>
</dbReference>
<reference evidence="3" key="1">
    <citation type="submission" date="2022-06" db="EMBL/GenBank/DDBJ databases">
        <title>Helicobacter colisuis sp. nov.</title>
        <authorList>
            <person name="Papic B."/>
            <person name="Gruntar I."/>
        </authorList>
    </citation>
    <scope>NUCLEOTIDE SEQUENCE</scope>
    <source>
        <strain evidence="3">11154-15</strain>
    </source>
</reference>
<dbReference type="Proteomes" id="UP001057522">
    <property type="component" value="Unassembled WGS sequence"/>
</dbReference>
<evidence type="ECO:0000259" key="2">
    <source>
        <dbReference type="Pfam" id="PF13386"/>
    </source>
</evidence>
<evidence type="ECO:0000256" key="1">
    <source>
        <dbReference type="SAM" id="Phobius"/>
    </source>
</evidence>
<feature type="transmembrane region" description="Helical" evidence="1">
    <location>
        <begin position="49"/>
        <end position="72"/>
    </location>
</feature>
<evidence type="ECO:0000313" key="3">
    <source>
        <dbReference type="EMBL" id="MCL9819710.1"/>
    </source>
</evidence>
<keyword evidence="4" id="KW-1185">Reference proteome</keyword>
<dbReference type="PANTHER" id="PTHR42208:SF1">
    <property type="entry name" value="HEAVY METAL TRANSPORTER"/>
    <property type="match status" value="1"/>
</dbReference>
<keyword evidence="1" id="KW-0472">Membrane</keyword>
<comment type="caution">
    <text evidence="3">The sequence shown here is derived from an EMBL/GenBank/DDBJ whole genome shotgun (WGS) entry which is preliminary data.</text>
</comment>
<gene>
    <name evidence="3" type="ORF">NCR95_05965</name>
</gene>